<gene>
    <name evidence="2" type="ORF">RMCT_1673</name>
</gene>
<dbReference type="RefSeq" id="WP_003925729.1">
    <property type="nucleotide sequence ID" value="NZ_BCTB01000009.1"/>
</dbReference>
<dbReference type="InterPro" id="IPR032710">
    <property type="entry name" value="NTF2-like_dom_sf"/>
</dbReference>
<feature type="domain" description="SnoaL-like" evidence="1">
    <location>
        <begin position="10"/>
        <end position="121"/>
    </location>
</feature>
<protein>
    <recommendedName>
        <fullName evidence="1">SnoaL-like domain-containing protein</fullName>
    </recommendedName>
</protein>
<proteinExistence type="predicted"/>
<dbReference type="InterPro" id="IPR037401">
    <property type="entry name" value="SnoaL-like"/>
</dbReference>
<evidence type="ECO:0000313" key="2">
    <source>
        <dbReference type="EMBL" id="GAT14703.1"/>
    </source>
</evidence>
<organism evidence="2 3">
    <name type="scientific">Mycolicibacterium thermoresistibile</name>
    <name type="common">Mycobacterium thermoresistibile</name>
    <dbReference type="NCBI Taxonomy" id="1797"/>
    <lineage>
        <taxon>Bacteria</taxon>
        <taxon>Bacillati</taxon>
        <taxon>Actinomycetota</taxon>
        <taxon>Actinomycetes</taxon>
        <taxon>Mycobacteriales</taxon>
        <taxon>Mycobacteriaceae</taxon>
        <taxon>Mycolicibacterium</taxon>
    </lineage>
</organism>
<sequence length="125" mass="14148">MTDFAAASDEFFRAYNDCDIDEVERRLAPDLDFAHHNRGFATRDRGELIAVLRQFVATIMPDRKFSEPSRVTVSGNTVIREATWSGHAKEDIPGFGTAGEFIELQLCSVLRFDDDGIIVEWKDYG</sequence>
<dbReference type="EMBL" id="BCTB01000009">
    <property type="protein sequence ID" value="GAT14703.1"/>
    <property type="molecule type" value="Genomic_DNA"/>
</dbReference>
<evidence type="ECO:0000313" key="3">
    <source>
        <dbReference type="Proteomes" id="UP000069654"/>
    </source>
</evidence>
<evidence type="ECO:0000259" key="1">
    <source>
        <dbReference type="Pfam" id="PF12680"/>
    </source>
</evidence>
<dbReference type="AlphaFoldDB" id="A0A100XDV0"/>
<reference evidence="2 3" key="1">
    <citation type="journal article" date="2016" name="Genome Announc.">
        <title>Draft Genome Sequences of Five Rapidly Growing Mycobacterium Species, M. thermoresistibile, M. fortuitum subsp. acetamidolyticum, M. canariasense, M. brisbanense, and M. novocastrense.</title>
        <authorList>
            <person name="Katahira K."/>
            <person name="Ogura Y."/>
            <person name="Gotoh Y."/>
            <person name="Hayashi T."/>
        </authorList>
    </citation>
    <scope>NUCLEOTIDE SEQUENCE [LARGE SCALE GENOMIC DNA]</scope>
    <source>
        <strain evidence="2 3">JCM6362</strain>
    </source>
</reference>
<dbReference type="Gene3D" id="3.10.450.50">
    <property type="match status" value="1"/>
</dbReference>
<dbReference type="Proteomes" id="UP000069654">
    <property type="component" value="Unassembled WGS sequence"/>
</dbReference>
<dbReference type="Pfam" id="PF12680">
    <property type="entry name" value="SnoaL_2"/>
    <property type="match status" value="1"/>
</dbReference>
<dbReference type="OrthoDB" id="3529367at2"/>
<accession>A0A100XDV0</accession>
<name>A0A100XDV0_MYCTH</name>
<dbReference type="SUPFAM" id="SSF54427">
    <property type="entry name" value="NTF2-like"/>
    <property type="match status" value="1"/>
</dbReference>
<reference evidence="3" key="2">
    <citation type="submission" date="2016-02" db="EMBL/GenBank/DDBJ databases">
        <title>Draft genome sequence of five rapidly growing Mycobacterium species.</title>
        <authorList>
            <person name="Katahira K."/>
            <person name="Gotou Y."/>
            <person name="Iida K."/>
            <person name="Ogura Y."/>
            <person name="Hayashi T."/>
        </authorList>
    </citation>
    <scope>NUCLEOTIDE SEQUENCE [LARGE SCALE GENOMIC DNA]</scope>
    <source>
        <strain evidence="3">JCM6362</strain>
    </source>
</reference>
<comment type="caution">
    <text evidence="2">The sequence shown here is derived from an EMBL/GenBank/DDBJ whole genome shotgun (WGS) entry which is preliminary data.</text>
</comment>